<accession>A0ABT6NFX3</accession>
<sequence>MTSKKKMSFNATWSMAVGGMVGGGIFSVLGVIINIAGQWAWLSFILAGVIALVSAHSYSQLSIKYKKSGGAFTFLNEINHKGIAGSLSWILIMGYILTISVYAFTFGHYVAYVLNIGTWLPRVLAFSIIAVLALVNLRGVGDSSKVEIITVWGKLFILLGLSIFGLFYWNPEQLTAGIEVKGWSTAIVGAATIFMAYEGFQLLSYDYDDLKDPEITLPKATITAILAVIGIYILVTLGATMLVGADTLIQEKEVALAIAGKKALGMIGLVLVTIAAAFSTASAINATLFSTGRLMETVAEKKDLPHLFLKENNANIPFYAILSISGLAAILATIGSLDMLVNAASLIFLITFGIVNFIAFQQKIKYEFLSLSGAIGCLIAILLTAFEQLKNNPLPLIILILIIILVLIGRPFLMKRIDD</sequence>
<dbReference type="Pfam" id="PF13520">
    <property type="entry name" value="AA_permease_2"/>
    <property type="match status" value="1"/>
</dbReference>
<comment type="caution">
    <text evidence="7">The sequence shown here is derived from an EMBL/GenBank/DDBJ whole genome shotgun (WGS) entry which is preliminary data.</text>
</comment>
<evidence type="ECO:0000313" key="7">
    <source>
        <dbReference type="EMBL" id="MDH8679338.1"/>
    </source>
</evidence>
<feature type="transmembrane region" description="Helical" evidence="6">
    <location>
        <begin position="39"/>
        <end position="58"/>
    </location>
</feature>
<evidence type="ECO:0000256" key="1">
    <source>
        <dbReference type="ARBA" id="ARBA00004651"/>
    </source>
</evidence>
<keyword evidence="4 6" id="KW-1133">Transmembrane helix</keyword>
<feature type="transmembrane region" description="Helical" evidence="6">
    <location>
        <begin position="12"/>
        <end position="33"/>
    </location>
</feature>
<dbReference type="InterPro" id="IPR002293">
    <property type="entry name" value="AA/rel_permease1"/>
</dbReference>
<name>A0ABT6NFX3_9FIRM</name>
<proteinExistence type="predicted"/>
<gene>
    <name evidence="7" type="ORF">QE109_14365</name>
</gene>
<feature type="transmembrane region" description="Helical" evidence="6">
    <location>
        <begin position="392"/>
        <end position="413"/>
    </location>
</feature>
<dbReference type="PANTHER" id="PTHR42770:SF11">
    <property type="entry name" value="INNER MEMBRANE TRANSPORT PROTEIN YBAT"/>
    <property type="match status" value="1"/>
</dbReference>
<feature type="transmembrane region" description="Helical" evidence="6">
    <location>
        <begin position="182"/>
        <end position="200"/>
    </location>
</feature>
<evidence type="ECO:0000256" key="3">
    <source>
        <dbReference type="ARBA" id="ARBA00022692"/>
    </source>
</evidence>
<feature type="transmembrane region" description="Helical" evidence="6">
    <location>
        <begin position="119"/>
        <end position="137"/>
    </location>
</feature>
<feature type="transmembrane region" description="Helical" evidence="6">
    <location>
        <begin position="316"/>
        <end position="334"/>
    </location>
</feature>
<reference evidence="7 8" key="1">
    <citation type="submission" date="2023-04" db="EMBL/GenBank/DDBJ databases">
        <title>Fusibacter bizertensis strain WBS, isolated from littoral bottom sediments of the Arctic seas - biochemical and genomic analysis.</title>
        <authorList>
            <person name="Brioukhanov A.L."/>
        </authorList>
    </citation>
    <scope>NUCLEOTIDE SEQUENCE [LARGE SCALE GENOMIC DNA]</scope>
    <source>
        <strain evidence="7 8">WBS</strain>
    </source>
</reference>
<feature type="transmembrane region" description="Helical" evidence="6">
    <location>
        <begin position="221"/>
        <end position="243"/>
    </location>
</feature>
<feature type="transmembrane region" description="Helical" evidence="6">
    <location>
        <begin position="366"/>
        <end position="386"/>
    </location>
</feature>
<dbReference type="Gene3D" id="1.20.1740.10">
    <property type="entry name" value="Amino acid/polyamine transporter I"/>
    <property type="match status" value="1"/>
</dbReference>
<keyword evidence="5 6" id="KW-0472">Membrane</keyword>
<organism evidence="7 8">
    <name type="scientific">Fusibacter bizertensis</name>
    <dbReference type="NCBI Taxonomy" id="1488331"/>
    <lineage>
        <taxon>Bacteria</taxon>
        <taxon>Bacillati</taxon>
        <taxon>Bacillota</taxon>
        <taxon>Clostridia</taxon>
        <taxon>Eubacteriales</taxon>
        <taxon>Eubacteriales Family XII. Incertae Sedis</taxon>
        <taxon>Fusibacter</taxon>
    </lineage>
</organism>
<keyword evidence="3 6" id="KW-0812">Transmembrane</keyword>
<evidence type="ECO:0000256" key="2">
    <source>
        <dbReference type="ARBA" id="ARBA00022475"/>
    </source>
</evidence>
<dbReference type="Proteomes" id="UP001158045">
    <property type="component" value="Unassembled WGS sequence"/>
</dbReference>
<feature type="transmembrane region" description="Helical" evidence="6">
    <location>
        <begin position="149"/>
        <end position="170"/>
    </location>
</feature>
<dbReference type="EMBL" id="JARYZI010000011">
    <property type="protein sequence ID" value="MDH8679338.1"/>
    <property type="molecule type" value="Genomic_DNA"/>
</dbReference>
<feature type="transmembrane region" description="Helical" evidence="6">
    <location>
        <begin position="89"/>
        <end position="113"/>
    </location>
</feature>
<evidence type="ECO:0000256" key="6">
    <source>
        <dbReference type="SAM" id="Phobius"/>
    </source>
</evidence>
<dbReference type="RefSeq" id="WP_281095234.1">
    <property type="nucleotide sequence ID" value="NZ_JARYZI010000011.1"/>
</dbReference>
<feature type="transmembrane region" description="Helical" evidence="6">
    <location>
        <begin position="263"/>
        <end position="286"/>
    </location>
</feature>
<keyword evidence="2" id="KW-1003">Cell membrane</keyword>
<dbReference type="PIRSF" id="PIRSF006060">
    <property type="entry name" value="AA_transporter"/>
    <property type="match status" value="1"/>
</dbReference>
<protein>
    <submittedName>
        <fullName evidence="7">APC family permease</fullName>
    </submittedName>
</protein>
<dbReference type="InterPro" id="IPR050367">
    <property type="entry name" value="APC_superfamily"/>
</dbReference>
<feature type="transmembrane region" description="Helical" evidence="6">
    <location>
        <begin position="340"/>
        <end position="359"/>
    </location>
</feature>
<evidence type="ECO:0000256" key="5">
    <source>
        <dbReference type="ARBA" id="ARBA00023136"/>
    </source>
</evidence>
<evidence type="ECO:0000313" key="8">
    <source>
        <dbReference type="Proteomes" id="UP001158045"/>
    </source>
</evidence>
<dbReference type="PANTHER" id="PTHR42770">
    <property type="entry name" value="AMINO ACID TRANSPORTER-RELATED"/>
    <property type="match status" value="1"/>
</dbReference>
<evidence type="ECO:0000256" key="4">
    <source>
        <dbReference type="ARBA" id="ARBA00022989"/>
    </source>
</evidence>
<keyword evidence="8" id="KW-1185">Reference proteome</keyword>
<comment type="subcellular location">
    <subcellularLocation>
        <location evidence="1">Cell membrane</location>
        <topology evidence="1">Multi-pass membrane protein</topology>
    </subcellularLocation>
</comment>